<dbReference type="HOGENOM" id="CLU_3046268_0_0_6"/>
<sequence>MLIQQRNLQKNIDEYSFNAHYMPLTSESSFHSSLAFLPHSSRFGTVLDYQNYLA</sequence>
<organism evidence="1 2">
    <name type="scientific">Paraglaciecola psychrophila 170</name>
    <dbReference type="NCBI Taxonomy" id="1129794"/>
    <lineage>
        <taxon>Bacteria</taxon>
        <taxon>Pseudomonadati</taxon>
        <taxon>Pseudomonadota</taxon>
        <taxon>Gammaproteobacteria</taxon>
        <taxon>Alteromonadales</taxon>
        <taxon>Alteromonadaceae</taxon>
        <taxon>Paraglaciecola</taxon>
    </lineage>
</organism>
<evidence type="ECO:0000313" key="2">
    <source>
        <dbReference type="Proteomes" id="UP000011864"/>
    </source>
</evidence>
<dbReference type="KEGG" id="gps:C427_5390"/>
<proteinExistence type="predicted"/>
<dbReference type="AlphaFoldDB" id="M4SA17"/>
<dbReference type="eggNOG" id="COG4805">
    <property type="taxonomic scope" value="Bacteria"/>
</dbReference>
<evidence type="ECO:0000313" key="1">
    <source>
        <dbReference type="EMBL" id="AGH47487.1"/>
    </source>
</evidence>
<gene>
    <name evidence="1" type="ORF">C427_5390</name>
</gene>
<dbReference type="Proteomes" id="UP000011864">
    <property type="component" value="Chromosome"/>
</dbReference>
<dbReference type="PATRIC" id="fig|1129794.4.peg.5371"/>
<reference evidence="1 2" key="1">
    <citation type="journal article" date="2013" name="Genome Announc.">
        <title>Complete Genome Sequence of Glaciecola psychrophila Strain 170T.</title>
        <authorList>
            <person name="Yin J."/>
            <person name="Chen J."/>
            <person name="Liu G."/>
            <person name="Yu Y."/>
            <person name="Song L."/>
            <person name="Wang X."/>
            <person name="Qu X."/>
        </authorList>
    </citation>
    <scope>NUCLEOTIDE SEQUENCE [LARGE SCALE GENOMIC DNA]</scope>
    <source>
        <strain evidence="1 2">170</strain>
    </source>
</reference>
<dbReference type="EMBL" id="CP003837">
    <property type="protein sequence ID" value="AGH47487.1"/>
    <property type="molecule type" value="Genomic_DNA"/>
</dbReference>
<accession>M4SA17</accession>
<protein>
    <submittedName>
        <fullName evidence="1">Uncharacterized protein</fullName>
    </submittedName>
</protein>
<name>M4SA17_9ALTE</name>
<keyword evidence="2" id="KW-1185">Reference proteome</keyword>